<comment type="subcellular location">
    <subcellularLocation>
        <location evidence="1 7">Membrane</location>
        <topology evidence="1 7">Multi-pass membrane protein</topology>
    </subcellularLocation>
</comment>
<sequence>MAIHTLIRPSLRSRQPQAKIRAEVSRRAHTGAPVRIRIGSQDWKCNIVQNFKQGWLHVDLQSAFRKNVATPSQKCYYQEVSAEVIDVVSEEAVLNATIASELEALQVSLPTDDEGALEVLLPTLQVQSLEEQEKLAATPAHPEGLCALYGSYFASCFVEHTWRFAWPAVIAVMHHTLLPVAVVSFVSQLVIFAAGPWLGAMLDSMPRVAAFKGLCIVQTLSMLASAGATVYALSGAAPIASTATVLFLQPWFLVLVAASAVERLTGLGSGVAFERDWVVSLAGANRPIALSNANATLRRVELVCEIAGPFVFGMLLSKYDPKLCVKMTVGVMVVALPILLKLVDATDRLSKGALQRPKHATVGDKIKGSNTDTQHEEAAGGGLQAVIRGWKQYLAQPVLPASLAYVLLYFNAVLAPGGLMTTYLTQQGVNPSLVGLFRGLSALMGFGATFLSATLIGKLGVLKAGAASLIFQALVLAMAVAVYLSNPFGLQYSLILFLFLTVVSRLGYWAYDMVDAQIFQTAIPATQANLVGTTEVSLASLAELGMLGVAIVANDVKYFGHLAALSMAAVVGAAWIYWHWLANPTDDQRRLFPHDPHFDDSEKARQLGLQTLVPSTVA</sequence>
<dbReference type="InterPro" id="IPR036259">
    <property type="entry name" value="MFS_trans_sf"/>
</dbReference>
<feature type="transmembrane region" description="Helical" evidence="7">
    <location>
        <begin position="436"/>
        <end position="456"/>
    </location>
</feature>
<organism evidence="8 9">
    <name type="scientific">Physcomitrium patens</name>
    <name type="common">Spreading-leaved earth moss</name>
    <name type="synonym">Physcomitrella patens</name>
    <dbReference type="NCBI Taxonomy" id="3218"/>
    <lineage>
        <taxon>Eukaryota</taxon>
        <taxon>Viridiplantae</taxon>
        <taxon>Streptophyta</taxon>
        <taxon>Embryophyta</taxon>
        <taxon>Bryophyta</taxon>
        <taxon>Bryophytina</taxon>
        <taxon>Bryopsida</taxon>
        <taxon>Funariidae</taxon>
        <taxon>Funariales</taxon>
        <taxon>Funariaceae</taxon>
        <taxon>Physcomitrium</taxon>
    </lineage>
</organism>
<feature type="transmembrane region" description="Helical" evidence="7">
    <location>
        <begin position="177"/>
        <end position="198"/>
    </location>
</feature>
<comment type="caution">
    <text evidence="7">Lacks conserved residue(s) required for the propagation of feature annotation.</text>
</comment>
<dbReference type="InterPro" id="IPR009716">
    <property type="entry name" value="Ferroportin-1"/>
</dbReference>
<evidence type="ECO:0000256" key="7">
    <source>
        <dbReference type="RuleBase" id="RU365065"/>
    </source>
</evidence>
<keyword evidence="7" id="KW-0406">Ion transport</keyword>
<evidence type="ECO:0000256" key="2">
    <source>
        <dbReference type="ARBA" id="ARBA00006279"/>
    </source>
</evidence>
<dbReference type="GeneID" id="112282721"/>
<accession>A0A7I4DWV5</accession>
<dbReference type="RefSeq" id="XP_024376485.1">
    <property type="nucleotide sequence ID" value="XM_024520717.2"/>
</dbReference>
<dbReference type="OrthoDB" id="648861at2759"/>
<keyword evidence="6 7" id="KW-0472">Membrane</keyword>
<comment type="function">
    <text evidence="7">May be involved in iron transport and iron homeostasis.</text>
</comment>
<feature type="transmembrane region" description="Helical" evidence="7">
    <location>
        <begin position="462"/>
        <end position="485"/>
    </location>
</feature>
<dbReference type="EnsemblPlants" id="Pp3c5_21200V3.4">
    <property type="protein sequence ID" value="Pp3c5_21200V3.4"/>
    <property type="gene ID" value="Pp3c5_21200"/>
</dbReference>
<feature type="transmembrane region" description="Helical" evidence="7">
    <location>
        <begin position="210"/>
        <end position="233"/>
    </location>
</feature>
<evidence type="ECO:0000313" key="8">
    <source>
        <dbReference type="EnsemblPlants" id="Pp3c5_21200V3.4"/>
    </source>
</evidence>
<protein>
    <recommendedName>
        <fullName evidence="7">Solute carrier family 40 member</fullName>
    </recommendedName>
</protein>
<keyword evidence="4 7" id="KW-0812">Transmembrane</keyword>
<feature type="transmembrane region" description="Helical" evidence="7">
    <location>
        <begin position="492"/>
        <end position="511"/>
    </location>
</feature>
<evidence type="ECO:0000256" key="4">
    <source>
        <dbReference type="ARBA" id="ARBA00022692"/>
    </source>
</evidence>
<dbReference type="EMBL" id="ABEU02000005">
    <property type="status" value="NOT_ANNOTATED_CDS"/>
    <property type="molecule type" value="Genomic_DNA"/>
</dbReference>
<reference evidence="8 9" key="2">
    <citation type="journal article" date="2018" name="Plant J.">
        <title>The Physcomitrella patens chromosome-scale assembly reveals moss genome structure and evolution.</title>
        <authorList>
            <person name="Lang D."/>
            <person name="Ullrich K.K."/>
            <person name="Murat F."/>
            <person name="Fuchs J."/>
            <person name="Jenkins J."/>
            <person name="Haas F.B."/>
            <person name="Piednoel M."/>
            <person name="Gundlach H."/>
            <person name="Van Bel M."/>
            <person name="Meyberg R."/>
            <person name="Vives C."/>
            <person name="Morata J."/>
            <person name="Symeonidi A."/>
            <person name="Hiss M."/>
            <person name="Muchero W."/>
            <person name="Kamisugi Y."/>
            <person name="Saleh O."/>
            <person name="Blanc G."/>
            <person name="Decker E.L."/>
            <person name="van Gessel N."/>
            <person name="Grimwood J."/>
            <person name="Hayes R.D."/>
            <person name="Graham S.W."/>
            <person name="Gunter L.E."/>
            <person name="McDaniel S.F."/>
            <person name="Hoernstein S.N.W."/>
            <person name="Larsson A."/>
            <person name="Li F.W."/>
            <person name="Perroud P.F."/>
            <person name="Phillips J."/>
            <person name="Ranjan P."/>
            <person name="Rokshar D.S."/>
            <person name="Rothfels C.J."/>
            <person name="Schneider L."/>
            <person name="Shu S."/>
            <person name="Stevenson D.W."/>
            <person name="Thummler F."/>
            <person name="Tillich M."/>
            <person name="Villarreal Aguilar J.C."/>
            <person name="Widiez T."/>
            <person name="Wong G.K."/>
            <person name="Wymore A."/>
            <person name="Zhang Y."/>
            <person name="Zimmer A.D."/>
            <person name="Quatrano R.S."/>
            <person name="Mayer K.F.X."/>
            <person name="Goodstein D."/>
            <person name="Casacuberta J.M."/>
            <person name="Vandepoele K."/>
            <person name="Reski R."/>
            <person name="Cuming A.C."/>
            <person name="Tuskan G.A."/>
            <person name="Maumus F."/>
            <person name="Salse J."/>
            <person name="Schmutz J."/>
            <person name="Rensing S.A."/>
        </authorList>
    </citation>
    <scope>NUCLEOTIDE SEQUENCE [LARGE SCALE GENOMIC DNA]</scope>
    <source>
        <strain evidence="8 9">cv. Gransden 2004</strain>
    </source>
</reference>
<evidence type="ECO:0000256" key="1">
    <source>
        <dbReference type="ARBA" id="ARBA00004141"/>
    </source>
</evidence>
<keyword evidence="5 7" id="KW-1133">Transmembrane helix</keyword>
<dbReference type="Proteomes" id="UP000006727">
    <property type="component" value="Chromosome 5"/>
</dbReference>
<dbReference type="Gramene" id="Pp3c5_21200V3.4">
    <property type="protein sequence ID" value="Pp3c5_21200V3.4"/>
    <property type="gene ID" value="Pp3c5_21200"/>
</dbReference>
<keyword evidence="9" id="KW-1185">Reference proteome</keyword>
<comment type="similarity">
    <text evidence="2 7">Belongs to the ferroportin (FP) (TC 2.A.100) family. SLC40A subfamily.</text>
</comment>
<reference evidence="8" key="3">
    <citation type="submission" date="2020-12" db="UniProtKB">
        <authorList>
            <consortium name="EnsemblPlants"/>
        </authorList>
    </citation>
    <scope>IDENTIFICATION</scope>
</reference>
<evidence type="ECO:0000256" key="6">
    <source>
        <dbReference type="ARBA" id="ARBA00023136"/>
    </source>
</evidence>
<dbReference type="PANTHER" id="PTHR11660">
    <property type="entry name" value="SOLUTE CARRIER FAMILY 40 MEMBER"/>
    <property type="match status" value="1"/>
</dbReference>
<dbReference type="CDD" id="cd17480">
    <property type="entry name" value="MFS_SLC40A1_like"/>
    <property type="match status" value="1"/>
</dbReference>
<dbReference type="PANTHER" id="PTHR11660:SF53">
    <property type="entry name" value="SOLUTE CARRIER FAMILY 40 MEMBER 3, CHLOROPLASTIC"/>
    <property type="match status" value="1"/>
</dbReference>
<evidence type="ECO:0000256" key="5">
    <source>
        <dbReference type="ARBA" id="ARBA00022989"/>
    </source>
</evidence>
<evidence type="ECO:0000313" key="9">
    <source>
        <dbReference type="Proteomes" id="UP000006727"/>
    </source>
</evidence>
<dbReference type="FunCoup" id="A0A7I4DWV5">
    <property type="interactions" value="996"/>
</dbReference>
<dbReference type="GO" id="GO:0016020">
    <property type="term" value="C:membrane"/>
    <property type="evidence" value="ECO:0007669"/>
    <property type="project" value="UniProtKB-SubCell"/>
</dbReference>
<feature type="transmembrane region" description="Helical" evidence="7">
    <location>
        <begin position="239"/>
        <end position="261"/>
    </location>
</feature>
<dbReference type="GO" id="GO:0006826">
    <property type="term" value="P:iron ion transport"/>
    <property type="evidence" value="ECO:0000318"/>
    <property type="project" value="GO_Central"/>
</dbReference>
<keyword evidence="3 7" id="KW-0813">Transport</keyword>
<dbReference type="AlphaFoldDB" id="A0A7I4DWV5"/>
<dbReference type="KEGG" id="ppp:112282721"/>
<dbReference type="SUPFAM" id="SSF103473">
    <property type="entry name" value="MFS general substrate transporter"/>
    <property type="match status" value="1"/>
</dbReference>
<feature type="transmembrane region" description="Helical" evidence="7">
    <location>
        <begin position="403"/>
        <end position="424"/>
    </location>
</feature>
<reference evidence="8 9" key="1">
    <citation type="journal article" date="2008" name="Science">
        <title>The Physcomitrella genome reveals evolutionary insights into the conquest of land by plants.</title>
        <authorList>
            <person name="Rensing S."/>
            <person name="Lang D."/>
            <person name="Zimmer A."/>
            <person name="Terry A."/>
            <person name="Salamov A."/>
            <person name="Shapiro H."/>
            <person name="Nishiyama T."/>
            <person name="Perroud P.-F."/>
            <person name="Lindquist E."/>
            <person name="Kamisugi Y."/>
            <person name="Tanahashi T."/>
            <person name="Sakakibara K."/>
            <person name="Fujita T."/>
            <person name="Oishi K."/>
            <person name="Shin-I T."/>
            <person name="Kuroki Y."/>
            <person name="Toyoda A."/>
            <person name="Suzuki Y."/>
            <person name="Hashimoto A."/>
            <person name="Yamaguchi K."/>
            <person name="Sugano A."/>
            <person name="Kohara Y."/>
            <person name="Fujiyama A."/>
            <person name="Anterola A."/>
            <person name="Aoki S."/>
            <person name="Ashton N."/>
            <person name="Barbazuk W.B."/>
            <person name="Barker E."/>
            <person name="Bennetzen J."/>
            <person name="Bezanilla M."/>
            <person name="Blankenship R."/>
            <person name="Cho S.H."/>
            <person name="Dutcher S."/>
            <person name="Estelle M."/>
            <person name="Fawcett J.A."/>
            <person name="Gundlach H."/>
            <person name="Hanada K."/>
            <person name="Heyl A."/>
            <person name="Hicks K.A."/>
            <person name="Hugh J."/>
            <person name="Lohr M."/>
            <person name="Mayer K."/>
            <person name="Melkozernov A."/>
            <person name="Murata T."/>
            <person name="Nelson D."/>
            <person name="Pils B."/>
            <person name="Prigge M."/>
            <person name="Reiss B."/>
            <person name="Renner T."/>
            <person name="Rombauts S."/>
            <person name="Rushton P."/>
            <person name="Sanderfoot A."/>
            <person name="Schween G."/>
            <person name="Shiu S.-H."/>
            <person name="Stueber K."/>
            <person name="Theodoulou F.L."/>
            <person name="Tu H."/>
            <person name="Van de Peer Y."/>
            <person name="Verrier P.J."/>
            <person name="Waters E."/>
            <person name="Wood A."/>
            <person name="Yang L."/>
            <person name="Cove D."/>
            <person name="Cuming A."/>
            <person name="Hasebe M."/>
            <person name="Lucas S."/>
            <person name="Mishler D.B."/>
            <person name="Reski R."/>
            <person name="Grigoriev I."/>
            <person name="Quatrano R.S."/>
            <person name="Boore J.L."/>
        </authorList>
    </citation>
    <scope>NUCLEOTIDE SEQUENCE [LARGE SCALE GENOMIC DNA]</scope>
    <source>
        <strain evidence="8 9">cv. Gransden 2004</strain>
    </source>
</reference>
<proteinExistence type="inferred from homology"/>
<name>A0A7I4DWV5_PHYPA</name>
<feature type="transmembrane region" description="Helical" evidence="7">
    <location>
        <begin position="558"/>
        <end position="580"/>
    </location>
</feature>
<gene>
    <name evidence="8" type="primary">LOC112282721</name>
</gene>
<dbReference type="InParanoid" id="A0A7I4DWV5"/>
<dbReference type="Pfam" id="PF06963">
    <property type="entry name" value="FPN1"/>
    <property type="match status" value="1"/>
</dbReference>
<evidence type="ECO:0000256" key="3">
    <source>
        <dbReference type="ARBA" id="ARBA00022448"/>
    </source>
</evidence>
<dbReference type="GO" id="GO:0005381">
    <property type="term" value="F:iron ion transmembrane transporter activity"/>
    <property type="evidence" value="ECO:0007669"/>
    <property type="project" value="UniProtKB-UniRule"/>
</dbReference>